<dbReference type="AlphaFoldDB" id="A0A7W7API7"/>
<gene>
    <name evidence="1" type="ORF">GGQ96_004080</name>
</gene>
<dbReference type="Proteomes" id="UP000574769">
    <property type="component" value="Unassembled WGS sequence"/>
</dbReference>
<accession>A0A7W7API7</accession>
<evidence type="ECO:0000313" key="2">
    <source>
        <dbReference type="Proteomes" id="UP000574769"/>
    </source>
</evidence>
<sequence length="32" mass="3326">MVAIVASRKEADGLPARSSGATMAIADDEVRH</sequence>
<reference evidence="1 2" key="1">
    <citation type="submission" date="2020-08" db="EMBL/GenBank/DDBJ databases">
        <title>Genomic Encyclopedia of Type Strains, Phase IV (KMG-IV): sequencing the most valuable type-strain genomes for metagenomic binning, comparative biology and taxonomic classification.</title>
        <authorList>
            <person name="Goeker M."/>
        </authorList>
    </citation>
    <scope>NUCLEOTIDE SEQUENCE [LARGE SCALE GENOMIC DNA]</scope>
    <source>
        <strain evidence="1 2">DSM 15867</strain>
    </source>
</reference>
<evidence type="ECO:0000313" key="1">
    <source>
        <dbReference type="EMBL" id="MBB4619920.1"/>
    </source>
</evidence>
<proteinExistence type="predicted"/>
<comment type="caution">
    <text evidence="1">The sequence shown here is derived from an EMBL/GenBank/DDBJ whole genome shotgun (WGS) entry which is preliminary data.</text>
</comment>
<name>A0A7W7API7_9SPHN</name>
<keyword evidence="2" id="KW-1185">Reference proteome</keyword>
<organism evidence="1 2">
    <name type="scientific">Sphingomonas abaci</name>
    <dbReference type="NCBI Taxonomy" id="237611"/>
    <lineage>
        <taxon>Bacteria</taxon>
        <taxon>Pseudomonadati</taxon>
        <taxon>Pseudomonadota</taxon>
        <taxon>Alphaproteobacteria</taxon>
        <taxon>Sphingomonadales</taxon>
        <taxon>Sphingomonadaceae</taxon>
        <taxon>Sphingomonas</taxon>
    </lineage>
</organism>
<protein>
    <submittedName>
        <fullName evidence="1">Uncharacterized protein</fullName>
    </submittedName>
</protein>
<dbReference type="EMBL" id="JACHNY010000019">
    <property type="protein sequence ID" value="MBB4619920.1"/>
    <property type="molecule type" value="Genomic_DNA"/>
</dbReference>